<dbReference type="InterPro" id="IPR009057">
    <property type="entry name" value="Homeodomain-like_sf"/>
</dbReference>
<dbReference type="SUPFAM" id="SSF48498">
    <property type="entry name" value="Tetracyclin repressor-like, C-terminal domain"/>
    <property type="match status" value="1"/>
</dbReference>
<dbReference type="Gene3D" id="1.10.357.10">
    <property type="entry name" value="Tetracycline Repressor, domain 2"/>
    <property type="match status" value="1"/>
</dbReference>
<reference evidence="5 6" key="1">
    <citation type="submission" date="2020-04" db="EMBL/GenBank/DDBJ databases">
        <title>Donghicola sp., a member of the Rhodobacteraceae family isolated from mangrove forest in Thailand.</title>
        <authorList>
            <person name="Charoenyingcharoen P."/>
            <person name="Yukphan P."/>
        </authorList>
    </citation>
    <scope>NUCLEOTIDE SEQUENCE [LARGE SCALE GENOMIC DNA]</scope>
    <source>
        <strain evidence="5 6">B5-SW-15</strain>
    </source>
</reference>
<dbReference type="EMBL" id="JABCJE010000010">
    <property type="protein sequence ID" value="NVO24918.1"/>
    <property type="molecule type" value="Genomic_DNA"/>
</dbReference>
<evidence type="ECO:0000313" key="6">
    <source>
        <dbReference type="Proteomes" id="UP000592216"/>
    </source>
</evidence>
<evidence type="ECO:0000256" key="3">
    <source>
        <dbReference type="SAM" id="MobiDB-lite"/>
    </source>
</evidence>
<dbReference type="GO" id="GO:0003677">
    <property type="term" value="F:DNA binding"/>
    <property type="evidence" value="ECO:0007669"/>
    <property type="project" value="UniProtKB-UniRule"/>
</dbReference>
<feature type="DNA-binding region" description="H-T-H motif" evidence="2">
    <location>
        <begin position="50"/>
        <end position="69"/>
    </location>
</feature>
<evidence type="ECO:0000313" key="5">
    <source>
        <dbReference type="EMBL" id="NVO24918.1"/>
    </source>
</evidence>
<comment type="caution">
    <text evidence="5">The sequence shown here is derived from an EMBL/GenBank/DDBJ whole genome shotgun (WGS) entry which is preliminary data.</text>
</comment>
<dbReference type="InterPro" id="IPR050109">
    <property type="entry name" value="HTH-type_TetR-like_transc_reg"/>
</dbReference>
<protein>
    <submittedName>
        <fullName evidence="5">TetR/AcrR family transcriptional regulator</fullName>
    </submittedName>
</protein>
<dbReference type="InterPro" id="IPR036271">
    <property type="entry name" value="Tet_transcr_reg_TetR-rel_C_sf"/>
</dbReference>
<dbReference type="InterPro" id="IPR041474">
    <property type="entry name" value="NicS_C"/>
</dbReference>
<dbReference type="Proteomes" id="UP000592216">
    <property type="component" value="Unassembled WGS sequence"/>
</dbReference>
<dbReference type="SUPFAM" id="SSF46689">
    <property type="entry name" value="Homeodomain-like"/>
    <property type="match status" value="1"/>
</dbReference>
<dbReference type="InterPro" id="IPR001647">
    <property type="entry name" value="HTH_TetR"/>
</dbReference>
<dbReference type="Pfam" id="PF17938">
    <property type="entry name" value="TetR_C_29"/>
    <property type="match status" value="1"/>
</dbReference>
<dbReference type="Pfam" id="PF00440">
    <property type="entry name" value="TetR_N"/>
    <property type="match status" value="1"/>
</dbReference>
<dbReference type="PROSITE" id="PS50977">
    <property type="entry name" value="HTH_TETR_2"/>
    <property type="match status" value="1"/>
</dbReference>
<gene>
    <name evidence="5" type="ORF">HJ536_16300</name>
</gene>
<evidence type="ECO:0000256" key="2">
    <source>
        <dbReference type="PROSITE-ProRule" id="PRU00335"/>
    </source>
</evidence>
<organism evidence="5 6">
    <name type="scientific">Donghicola mangrovi</name>
    <dbReference type="NCBI Taxonomy" id="2729614"/>
    <lineage>
        <taxon>Bacteria</taxon>
        <taxon>Pseudomonadati</taxon>
        <taxon>Pseudomonadota</taxon>
        <taxon>Alphaproteobacteria</taxon>
        <taxon>Rhodobacterales</taxon>
        <taxon>Roseobacteraceae</taxon>
        <taxon>Donghicola</taxon>
    </lineage>
</organism>
<evidence type="ECO:0000259" key="4">
    <source>
        <dbReference type="PROSITE" id="PS50977"/>
    </source>
</evidence>
<evidence type="ECO:0000256" key="1">
    <source>
        <dbReference type="ARBA" id="ARBA00023125"/>
    </source>
</evidence>
<feature type="domain" description="HTH tetR-type" evidence="4">
    <location>
        <begin position="27"/>
        <end position="87"/>
    </location>
</feature>
<sequence>MKSEDKPRPRAGRRRLAADQDGADLAQETRRNIIEVATREFVAHGFEGASVNEIAKASDTSKRMLYYHFESKQGLYAAVLEAAYARVGRNAEGADPGISAMESLRAYAQEAFDKFNANEDFVRLIMAENLANGSTIRGSDPVRRRSNANLAALDAICARGRAEGTMRPDFRVIDLYFAILGVSFHAVSNRVSTEVSLGLELGTEEELAFRRKLVGDLACRYAKTS</sequence>
<dbReference type="RefSeq" id="WP_177158530.1">
    <property type="nucleotide sequence ID" value="NZ_JABCJE010000010.1"/>
</dbReference>
<accession>A0A850QDA2</accession>
<name>A0A850QDA2_9RHOB</name>
<dbReference type="AlphaFoldDB" id="A0A850QDA2"/>
<feature type="region of interest" description="Disordered" evidence="3">
    <location>
        <begin position="1"/>
        <end position="22"/>
    </location>
</feature>
<keyword evidence="1 2" id="KW-0238">DNA-binding</keyword>
<proteinExistence type="predicted"/>
<dbReference type="PRINTS" id="PR00455">
    <property type="entry name" value="HTHTETR"/>
</dbReference>
<dbReference type="PANTHER" id="PTHR30328">
    <property type="entry name" value="TRANSCRIPTIONAL REPRESSOR"/>
    <property type="match status" value="1"/>
</dbReference>
<dbReference type="PANTHER" id="PTHR30328:SF54">
    <property type="entry name" value="HTH-TYPE TRANSCRIPTIONAL REPRESSOR SCO4008"/>
    <property type="match status" value="1"/>
</dbReference>